<dbReference type="GO" id="GO:0016787">
    <property type="term" value="F:hydrolase activity"/>
    <property type="evidence" value="ECO:0007669"/>
    <property type="project" value="UniProtKB-KW"/>
</dbReference>
<evidence type="ECO:0000256" key="4">
    <source>
        <dbReference type="SAM" id="Coils"/>
    </source>
</evidence>
<dbReference type="SUPFAM" id="SSF52540">
    <property type="entry name" value="P-loop containing nucleoside triphosphate hydrolases"/>
    <property type="match status" value="1"/>
</dbReference>
<dbReference type="InterPro" id="IPR006500">
    <property type="entry name" value="Helicase_put_C_phage/plasmid"/>
</dbReference>
<dbReference type="GO" id="GO:0005524">
    <property type="term" value="F:ATP binding"/>
    <property type="evidence" value="ECO:0007669"/>
    <property type="project" value="UniProtKB-KW"/>
</dbReference>
<dbReference type="InterPro" id="IPR014818">
    <property type="entry name" value="Phage/plasmid_primase_P4_C"/>
</dbReference>
<sequence>MQLTIFNAACVGNAKNCTYPQKCVVTSAEGLIDAVKFDHVCAEYQKNYRNVSNFIQSDVVVMDLDNDHSDNPADWVTADMLDEMMPDISYALAPSRHHMLAKDGQAPRPKYHVYFPIAVCTHADDYAALKRAIHKAFPVFDGNALDAARFIYGADCTEVVWHEGWVTIDEEVQIEEDEEDTSTGGVIQAGTRNNTLSRFAGRVVKRYGATDKAHEIFLEEAEKCDPPLSDEELKTIWYSAVKFAKKIQGQDGYVPPDDYNDDFGGGEGDSLKPDDYSDVGQARVLCREYGDELKFTAATDFIRFDGEVWVEDKQMAVGACVEFLDLQLADANDELERVRKQLIDAGIAESTVKAGSKAVAKEVEGDQLGLFYALLAAEKYMAFTMKRRDYKYITSALNVAKSMVTIKVSDLDKNPVLLNTPFATYNLEKGMAGVQPHDPFDLITKITEVSPGDEGMDIWLEALETFFCGDQELIEYVQMVIGLAAIGKVYEEFIIIAYGDGANGKSTFWNTIARVLGTYSGKISSDILTMGNKVNAQPEMAELKGKRLIIASEMQEGVRLNTAMVKQLCSTDEIQACKKYKDPFHFMPAHQVVLYTNHLPRVGANDDGIWRRLKVIPFNAKIKGNSDIKNYADYLFENAGPAIMKWIIEGAEKVSKANHKVADPKVVRDAVEAYREDNDWLGHFIAECCEVDDSFEEKSGEFYQQYRAYCIQNGEYIRSTTDFYSAIDKAGFYRHKTNKGVMVHGVKLKMGNDFI</sequence>
<feature type="domain" description="SF3 helicase" evidence="5">
    <location>
        <begin position="472"/>
        <end position="631"/>
    </location>
</feature>
<keyword evidence="7" id="KW-1185">Reference proteome</keyword>
<dbReference type="Pfam" id="PF19263">
    <property type="entry name" value="DUF5906"/>
    <property type="match status" value="1"/>
</dbReference>
<dbReference type="PANTHER" id="PTHR35372:SF2">
    <property type="entry name" value="SF3 HELICASE DOMAIN-CONTAINING PROTEIN"/>
    <property type="match status" value="1"/>
</dbReference>
<dbReference type="NCBIfam" id="TIGR01613">
    <property type="entry name" value="primase_Cterm"/>
    <property type="match status" value="1"/>
</dbReference>
<evidence type="ECO:0000256" key="3">
    <source>
        <dbReference type="ARBA" id="ARBA00022840"/>
    </source>
</evidence>
<dbReference type="SMART" id="SM00942">
    <property type="entry name" value="PriCT_1"/>
    <property type="match status" value="1"/>
</dbReference>
<evidence type="ECO:0000259" key="5">
    <source>
        <dbReference type="PROSITE" id="PS51206"/>
    </source>
</evidence>
<dbReference type="EMBL" id="CP002160">
    <property type="protein sequence ID" value="ADL53658.1"/>
    <property type="molecule type" value="Genomic_DNA"/>
</dbReference>
<name>D9SLM1_CLOC7</name>
<evidence type="ECO:0000256" key="1">
    <source>
        <dbReference type="ARBA" id="ARBA00022741"/>
    </source>
</evidence>
<keyword evidence="3" id="KW-0067">ATP-binding</keyword>
<keyword evidence="2" id="KW-0378">Hydrolase</keyword>
<dbReference type="AlphaFoldDB" id="D9SLM1"/>
<dbReference type="InterPro" id="IPR014015">
    <property type="entry name" value="Helicase_SF3_DNA-vir"/>
</dbReference>
<dbReference type="RefSeq" id="WP_010074003.1">
    <property type="nucleotide sequence ID" value="NC_014393.1"/>
</dbReference>
<gene>
    <name evidence="6" type="ordered locus">Clocel_3995</name>
</gene>
<dbReference type="InterPro" id="IPR027417">
    <property type="entry name" value="P-loop_NTPase"/>
</dbReference>
<dbReference type="PANTHER" id="PTHR35372">
    <property type="entry name" value="ATP BINDING PROTEIN-RELATED"/>
    <property type="match status" value="1"/>
</dbReference>
<dbReference type="STRING" id="573061.Clocel_3995"/>
<proteinExistence type="predicted"/>
<dbReference type="Pfam" id="PF08706">
    <property type="entry name" value="D5_N"/>
    <property type="match status" value="1"/>
</dbReference>
<evidence type="ECO:0000256" key="2">
    <source>
        <dbReference type="ARBA" id="ARBA00022801"/>
    </source>
</evidence>
<reference evidence="6 7" key="1">
    <citation type="submission" date="2010-08" db="EMBL/GenBank/DDBJ databases">
        <title>Complete sequence of Clostridium cellulovorans 743B.</title>
        <authorList>
            <consortium name="US DOE Joint Genome Institute"/>
            <person name="Lucas S."/>
            <person name="Copeland A."/>
            <person name="Lapidus A."/>
            <person name="Cheng J.-F."/>
            <person name="Bruce D."/>
            <person name="Goodwin L."/>
            <person name="Pitluck S."/>
            <person name="Chertkov O."/>
            <person name="Detter J.C."/>
            <person name="Han C."/>
            <person name="Tapia R."/>
            <person name="Land M."/>
            <person name="Hauser L."/>
            <person name="Chang Y.-J."/>
            <person name="Jeffries C."/>
            <person name="Kyrpides N."/>
            <person name="Ivanova N."/>
            <person name="Mikhailova N."/>
            <person name="Hemme C.L."/>
            <person name="Woyke T."/>
        </authorList>
    </citation>
    <scope>NUCLEOTIDE SEQUENCE [LARGE SCALE GENOMIC DNA]</scope>
    <source>
        <strain evidence="7">ATCC 35296 / DSM 3052 / OCM 3 / 743B</strain>
    </source>
</reference>
<dbReference type="eggNOG" id="COG3378">
    <property type="taxonomic scope" value="Bacteria"/>
</dbReference>
<keyword evidence="4" id="KW-0175">Coiled coil</keyword>
<accession>D9SLM1</accession>
<dbReference type="SMART" id="SM00885">
    <property type="entry name" value="D5_N"/>
    <property type="match status" value="1"/>
</dbReference>
<evidence type="ECO:0000313" key="6">
    <source>
        <dbReference type="EMBL" id="ADL53658.1"/>
    </source>
</evidence>
<dbReference type="KEGG" id="ccb:Clocel_3995"/>
<dbReference type="InterPro" id="IPR051620">
    <property type="entry name" value="ORF904-like_C"/>
</dbReference>
<feature type="coiled-coil region" evidence="4">
    <location>
        <begin position="321"/>
        <end position="348"/>
    </location>
</feature>
<organism evidence="6 7">
    <name type="scientific">Clostridium cellulovorans (strain ATCC 35296 / DSM 3052 / OCM 3 / 743B)</name>
    <dbReference type="NCBI Taxonomy" id="573061"/>
    <lineage>
        <taxon>Bacteria</taxon>
        <taxon>Bacillati</taxon>
        <taxon>Bacillota</taxon>
        <taxon>Clostridia</taxon>
        <taxon>Eubacteriales</taxon>
        <taxon>Clostridiaceae</taxon>
        <taxon>Clostridium</taxon>
    </lineage>
</organism>
<protein>
    <submittedName>
        <fullName evidence="6">Phage/plasmid primase, P4 family</fullName>
    </submittedName>
</protein>
<dbReference type="Proteomes" id="UP000002730">
    <property type="component" value="Chromosome"/>
</dbReference>
<dbReference type="InterPro" id="IPR014820">
    <property type="entry name" value="PriCT_1"/>
</dbReference>
<dbReference type="HOGENOM" id="CLU_356762_0_0_9"/>
<dbReference type="OrthoDB" id="9763644at2"/>
<keyword evidence="1" id="KW-0547">Nucleotide-binding</keyword>
<evidence type="ECO:0000313" key="7">
    <source>
        <dbReference type="Proteomes" id="UP000002730"/>
    </source>
</evidence>
<dbReference type="Gene3D" id="3.40.50.300">
    <property type="entry name" value="P-loop containing nucleotide triphosphate hydrolases"/>
    <property type="match status" value="1"/>
</dbReference>
<dbReference type="InterPro" id="IPR045455">
    <property type="entry name" value="NrS-1_pol-like_helicase"/>
</dbReference>
<dbReference type="PROSITE" id="PS51206">
    <property type="entry name" value="SF3_HELICASE_1"/>
    <property type="match status" value="1"/>
</dbReference>